<accession>A0AAU9VYK9</accession>
<gene>
    <name evidence="2" type="ORF">PMEA_00029152</name>
</gene>
<name>A0AAU9VYK9_9CNID</name>
<dbReference type="Proteomes" id="UP001159428">
    <property type="component" value="Unassembled WGS sequence"/>
</dbReference>
<feature type="chain" id="PRO_5043829829" evidence="1">
    <location>
        <begin position="21"/>
        <end position="60"/>
    </location>
</feature>
<keyword evidence="3" id="KW-1185">Reference proteome</keyword>
<comment type="caution">
    <text evidence="2">The sequence shown here is derived from an EMBL/GenBank/DDBJ whole genome shotgun (WGS) entry which is preliminary data.</text>
</comment>
<proteinExistence type="predicted"/>
<protein>
    <submittedName>
        <fullName evidence="2">Uncharacterized protein</fullName>
    </submittedName>
</protein>
<sequence>MASNFILFILLFGVALVCQCSKISTEDSLSLMDLLSAELDDDTSEDITTRNFMGSKLNIK</sequence>
<dbReference type="AlphaFoldDB" id="A0AAU9VYK9"/>
<organism evidence="2 3">
    <name type="scientific">Pocillopora meandrina</name>
    <dbReference type="NCBI Taxonomy" id="46732"/>
    <lineage>
        <taxon>Eukaryota</taxon>
        <taxon>Metazoa</taxon>
        <taxon>Cnidaria</taxon>
        <taxon>Anthozoa</taxon>
        <taxon>Hexacorallia</taxon>
        <taxon>Scleractinia</taxon>
        <taxon>Astrocoeniina</taxon>
        <taxon>Pocilloporidae</taxon>
        <taxon>Pocillopora</taxon>
    </lineage>
</organism>
<evidence type="ECO:0000256" key="1">
    <source>
        <dbReference type="SAM" id="SignalP"/>
    </source>
</evidence>
<reference evidence="2 3" key="1">
    <citation type="submission" date="2022-05" db="EMBL/GenBank/DDBJ databases">
        <authorList>
            <consortium name="Genoscope - CEA"/>
            <person name="William W."/>
        </authorList>
    </citation>
    <scope>NUCLEOTIDE SEQUENCE [LARGE SCALE GENOMIC DNA]</scope>
</reference>
<dbReference type="EMBL" id="CALNXJ010000006">
    <property type="protein sequence ID" value="CAH3041310.1"/>
    <property type="molecule type" value="Genomic_DNA"/>
</dbReference>
<feature type="signal peptide" evidence="1">
    <location>
        <begin position="1"/>
        <end position="20"/>
    </location>
</feature>
<keyword evidence="1" id="KW-0732">Signal</keyword>
<evidence type="ECO:0000313" key="3">
    <source>
        <dbReference type="Proteomes" id="UP001159428"/>
    </source>
</evidence>
<evidence type="ECO:0000313" key="2">
    <source>
        <dbReference type="EMBL" id="CAH3041310.1"/>
    </source>
</evidence>